<accession>A0A5C4J8C3</accession>
<dbReference type="PROSITE" id="PS50987">
    <property type="entry name" value="HTH_ARSR_2"/>
    <property type="match status" value="1"/>
</dbReference>
<protein>
    <submittedName>
        <fullName evidence="5">Helix-turn-helix transcriptional regulator</fullName>
    </submittedName>
</protein>
<dbReference type="InterPro" id="IPR001845">
    <property type="entry name" value="HTH_ArsR_DNA-bd_dom"/>
</dbReference>
<dbReference type="PANTHER" id="PTHR43132:SF6">
    <property type="entry name" value="HTH-TYPE TRANSCRIPTIONAL REPRESSOR CZRA"/>
    <property type="match status" value="1"/>
</dbReference>
<dbReference type="NCBIfam" id="NF033788">
    <property type="entry name" value="HTH_metalloreg"/>
    <property type="match status" value="1"/>
</dbReference>
<dbReference type="InterPro" id="IPR036390">
    <property type="entry name" value="WH_DNA-bd_sf"/>
</dbReference>
<keyword evidence="2" id="KW-0238">DNA-binding</keyword>
<organism evidence="5 6">
    <name type="scientific">Actinomadura soli</name>
    <dbReference type="NCBI Taxonomy" id="2508997"/>
    <lineage>
        <taxon>Bacteria</taxon>
        <taxon>Bacillati</taxon>
        <taxon>Actinomycetota</taxon>
        <taxon>Actinomycetes</taxon>
        <taxon>Streptosporangiales</taxon>
        <taxon>Thermomonosporaceae</taxon>
        <taxon>Actinomadura</taxon>
    </lineage>
</organism>
<keyword evidence="3" id="KW-0804">Transcription</keyword>
<dbReference type="Proteomes" id="UP000309174">
    <property type="component" value="Unassembled WGS sequence"/>
</dbReference>
<evidence type="ECO:0000256" key="3">
    <source>
        <dbReference type="ARBA" id="ARBA00023163"/>
    </source>
</evidence>
<evidence type="ECO:0000256" key="2">
    <source>
        <dbReference type="ARBA" id="ARBA00023125"/>
    </source>
</evidence>
<dbReference type="InterPro" id="IPR036388">
    <property type="entry name" value="WH-like_DNA-bd_sf"/>
</dbReference>
<evidence type="ECO:0000313" key="6">
    <source>
        <dbReference type="Proteomes" id="UP000309174"/>
    </source>
</evidence>
<dbReference type="PANTHER" id="PTHR43132">
    <property type="entry name" value="ARSENICAL RESISTANCE OPERON REPRESSOR ARSR-RELATED"/>
    <property type="match status" value="1"/>
</dbReference>
<dbReference type="GO" id="GO:0003677">
    <property type="term" value="F:DNA binding"/>
    <property type="evidence" value="ECO:0007669"/>
    <property type="project" value="UniProtKB-KW"/>
</dbReference>
<keyword evidence="6" id="KW-1185">Reference proteome</keyword>
<evidence type="ECO:0000259" key="4">
    <source>
        <dbReference type="PROSITE" id="PS50987"/>
    </source>
</evidence>
<dbReference type="Pfam" id="PF12840">
    <property type="entry name" value="HTH_20"/>
    <property type="match status" value="1"/>
</dbReference>
<dbReference type="Gene3D" id="1.10.10.10">
    <property type="entry name" value="Winged helix-like DNA-binding domain superfamily/Winged helix DNA-binding domain"/>
    <property type="match status" value="1"/>
</dbReference>
<reference evidence="5 6" key="1">
    <citation type="submission" date="2019-05" db="EMBL/GenBank/DDBJ databases">
        <title>Draft genome sequence of Actinomadura sp. 14C53.</title>
        <authorList>
            <person name="Saricaoglu S."/>
            <person name="Isik K."/>
        </authorList>
    </citation>
    <scope>NUCLEOTIDE SEQUENCE [LARGE SCALE GENOMIC DNA]</scope>
    <source>
        <strain evidence="5 6">14C53</strain>
    </source>
</reference>
<dbReference type="SUPFAM" id="SSF46785">
    <property type="entry name" value="Winged helix' DNA-binding domain"/>
    <property type="match status" value="1"/>
</dbReference>
<dbReference type="InterPro" id="IPR051011">
    <property type="entry name" value="Metal_resp_trans_reg"/>
</dbReference>
<name>A0A5C4J8C3_9ACTN</name>
<evidence type="ECO:0000256" key="1">
    <source>
        <dbReference type="ARBA" id="ARBA00023015"/>
    </source>
</evidence>
<keyword evidence="1" id="KW-0805">Transcription regulation</keyword>
<sequence length="107" mass="11681">MPCSRIHSYPCRAVATLWARAPVPDVTALAALVGESKARLLRLLDEPLATVELAHRLRVTPSAVSQHLGVLHRAGLVTRARQGRRVLYHRSPLGDQLVAPKDLARAP</sequence>
<comment type="caution">
    <text evidence="5">The sequence shown here is derived from an EMBL/GenBank/DDBJ whole genome shotgun (WGS) entry which is preliminary data.</text>
</comment>
<dbReference type="PRINTS" id="PR00778">
    <property type="entry name" value="HTHARSR"/>
</dbReference>
<evidence type="ECO:0000313" key="5">
    <source>
        <dbReference type="EMBL" id="TMQ94729.1"/>
    </source>
</evidence>
<dbReference type="AlphaFoldDB" id="A0A5C4J8C3"/>
<feature type="domain" description="HTH arsR-type" evidence="4">
    <location>
        <begin position="17"/>
        <end position="107"/>
    </location>
</feature>
<proteinExistence type="predicted"/>
<dbReference type="CDD" id="cd00090">
    <property type="entry name" value="HTH_ARSR"/>
    <property type="match status" value="1"/>
</dbReference>
<dbReference type="OrthoDB" id="3460651at2"/>
<dbReference type="GO" id="GO:0003700">
    <property type="term" value="F:DNA-binding transcription factor activity"/>
    <property type="evidence" value="ECO:0007669"/>
    <property type="project" value="InterPro"/>
</dbReference>
<dbReference type="SMART" id="SM00418">
    <property type="entry name" value="HTH_ARSR"/>
    <property type="match status" value="1"/>
</dbReference>
<dbReference type="InterPro" id="IPR011991">
    <property type="entry name" value="ArsR-like_HTH"/>
</dbReference>
<gene>
    <name evidence="5" type="ORF">ETD83_23515</name>
</gene>
<dbReference type="EMBL" id="VCKW01000128">
    <property type="protein sequence ID" value="TMQ94729.1"/>
    <property type="molecule type" value="Genomic_DNA"/>
</dbReference>